<dbReference type="InterPro" id="IPR001465">
    <property type="entry name" value="Malate_synthase_TIM"/>
</dbReference>
<evidence type="ECO:0000259" key="13">
    <source>
        <dbReference type="Pfam" id="PF20659"/>
    </source>
</evidence>
<feature type="active site" description="Proton donor" evidence="8">
    <location>
        <position position="446"/>
    </location>
</feature>
<evidence type="ECO:0000256" key="8">
    <source>
        <dbReference type="PIRSR" id="PIRSR001363-1"/>
    </source>
</evidence>
<dbReference type="Pfam" id="PF01274">
    <property type="entry name" value="MS_TIM-barrel"/>
    <property type="match status" value="1"/>
</dbReference>
<dbReference type="InterPro" id="IPR044856">
    <property type="entry name" value="Malate_synth_C_sf"/>
</dbReference>
<dbReference type="RefSeq" id="WP_089523490.1">
    <property type="nucleotide sequence ID" value="NZ_NMUQ01000001.1"/>
</dbReference>
<comment type="pathway">
    <text evidence="9">Carbohydrate metabolism; glyoxylate cycle; (S)-malate from isocitrate: step 2/2.</text>
</comment>
<evidence type="ECO:0000313" key="15">
    <source>
        <dbReference type="Proteomes" id="UP000215145"/>
    </source>
</evidence>
<accession>A0A229P3C3</accession>
<gene>
    <name evidence="14" type="ORF">CGZ75_06950</name>
</gene>
<dbReference type="InterPro" id="IPR046363">
    <property type="entry name" value="MS_N_TIM-barrel_dom"/>
</dbReference>
<dbReference type="Gene3D" id="3.20.20.360">
    <property type="entry name" value="Malate synthase, domain 3"/>
    <property type="match status" value="1"/>
</dbReference>
<dbReference type="Proteomes" id="UP000215145">
    <property type="component" value="Unassembled WGS sequence"/>
</dbReference>
<dbReference type="EC" id="2.3.3.9" evidence="2 9"/>
<dbReference type="PROSITE" id="PS00510">
    <property type="entry name" value="MALATE_SYNTHASE"/>
    <property type="match status" value="1"/>
</dbReference>
<dbReference type="InterPro" id="IPR019830">
    <property type="entry name" value="Malate_synthase_CS"/>
</dbReference>
<dbReference type="SUPFAM" id="SSF51645">
    <property type="entry name" value="Malate synthase G"/>
    <property type="match status" value="1"/>
</dbReference>
<feature type="domain" description="Malate synthase C-terminal" evidence="13">
    <location>
        <begin position="412"/>
        <end position="529"/>
    </location>
</feature>
<dbReference type="FunFam" id="3.20.20.360:FF:000001">
    <property type="entry name" value="Malate synthase"/>
    <property type="match status" value="1"/>
</dbReference>
<feature type="domain" description="Malate synthase TIM barrel" evidence="11">
    <location>
        <begin position="163"/>
        <end position="406"/>
    </location>
</feature>
<evidence type="ECO:0000256" key="10">
    <source>
        <dbReference type="SAM" id="MobiDB-lite"/>
    </source>
</evidence>
<dbReference type="AlphaFoldDB" id="A0A229P3C3"/>
<keyword evidence="5 9" id="KW-0808">Transferase</keyword>
<dbReference type="InterPro" id="IPR006252">
    <property type="entry name" value="Malate_synthA"/>
</dbReference>
<dbReference type="OrthoDB" id="9768429at2"/>
<evidence type="ECO:0000256" key="7">
    <source>
        <dbReference type="ARBA" id="ARBA00068441"/>
    </source>
</evidence>
<evidence type="ECO:0000256" key="5">
    <source>
        <dbReference type="ARBA" id="ARBA00022679"/>
    </source>
</evidence>
<feature type="domain" description="Malate synthase N-terminal" evidence="12">
    <location>
        <begin position="22"/>
        <end position="69"/>
    </location>
</feature>
<organism evidence="14 15">
    <name type="scientific">Paenibacillus herberti</name>
    <dbReference type="NCBI Taxonomy" id="1619309"/>
    <lineage>
        <taxon>Bacteria</taxon>
        <taxon>Bacillati</taxon>
        <taxon>Bacillota</taxon>
        <taxon>Bacilli</taxon>
        <taxon>Bacillales</taxon>
        <taxon>Paenibacillaceae</taxon>
        <taxon>Paenibacillus</taxon>
    </lineage>
</organism>
<evidence type="ECO:0000256" key="6">
    <source>
        <dbReference type="ARBA" id="ARBA00047918"/>
    </source>
</evidence>
<dbReference type="CDD" id="cd00727">
    <property type="entry name" value="malate_synt_A"/>
    <property type="match status" value="1"/>
</dbReference>
<evidence type="ECO:0000259" key="12">
    <source>
        <dbReference type="Pfam" id="PF20656"/>
    </source>
</evidence>
<dbReference type="FunFam" id="1.20.1220.12:FF:000001">
    <property type="entry name" value="Malate synthase"/>
    <property type="match status" value="1"/>
</dbReference>
<dbReference type="Pfam" id="PF20659">
    <property type="entry name" value="MS_C"/>
    <property type="match status" value="1"/>
</dbReference>
<name>A0A229P3C3_9BACL</name>
<comment type="caution">
    <text evidence="14">The sequence shown here is derived from an EMBL/GenBank/DDBJ whole genome shotgun (WGS) entry which is preliminary data.</text>
</comment>
<evidence type="ECO:0000256" key="2">
    <source>
        <dbReference type="ARBA" id="ARBA00012636"/>
    </source>
</evidence>
<evidence type="ECO:0000313" key="14">
    <source>
        <dbReference type="EMBL" id="OXM16405.1"/>
    </source>
</evidence>
<comment type="similarity">
    <text evidence="1 9">Belongs to the malate synthase family.</text>
</comment>
<dbReference type="GO" id="GO:0006097">
    <property type="term" value="P:glyoxylate cycle"/>
    <property type="evidence" value="ECO:0007669"/>
    <property type="project" value="UniProtKB-UniPathway"/>
</dbReference>
<proteinExistence type="inferred from homology"/>
<keyword evidence="15" id="KW-1185">Reference proteome</keyword>
<dbReference type="PANTHER" id="PTHR42902">
    <property type="entry name" value="MALATE SYNTHASE"/>
    <property type="match status" value="1"/>
</dbReference>
<dbReference type="GO" id="GO:0005737">
    <property type="term" value="C:cytoplasm"/>
    <property type="evidence" value="ECO:0007669"/>
    <property type="project" value="TreeGrafter"/>
</dbReference>
<evidence type="ECO:0000256" key="4">
    <source>
        <dbReference type="ARBA" id="ARBA00022532"/>
    </source>
</evidence>
<dbReference type="EMBL" id="NMUQ01000001">
    <property type="protein sequence ID" value="OXM16405.1"/>
    <property type="molecule type" value="Genomic_DNA"/>
</dbReference>
<feature type="active site" description="Proton acceptor" evidence="8">
    <location>
        <position position="166"/>
    </location>
</feature>
<dbReference type="InterPro" id="IPR011076">
    <property type="entry name" value="Malate_synth_sf"/>
</dbReference>
<dbReference type="InterPro" id="IPR048356">
    <property type="entry name" value="MS_N"/>
</dbReference>
<evidence type="ECO:0000256" key="3">
    <source>
        <dbReference type="ARBA" id="ARBA00022435"/>
    </source>
</evidence>
<dbReference type="Pfam" id="PF20656">
    <property type="entry name" value="MS_N"/>
    <property type="match status" value="1"/>
</dbReference>
<dbReference type="InterPro" id="IPR048355">
    <property type="entry name" value="MS_C"/>
</dbReference>
<evidence type="ECO:0000259" key="11">
    <source>
        <dbReference type="Pfam" id="PF01274"/>
    </source>
</evidence>
<feature type="region of interest" description="Disordered" evidence="10">
    <location>
        <begin position="58"/>
        <end position="83"/>
    </location>
</feature>
<comment type="catalytic activity">
    <reaction evidence="6 9">
        <text>glyoxylate + acetyl-CoA + H2O = (S)-malate + CoA + H(+)</text>
        <dbReference type="Rhea" id="RHEA:18181"/>
        <dbReference type="ChEBI" id="CHEBI:15377"/>
        <dbReference type="ChEBI" id="CHEBI:15378"/>
        <dbReference type="ChEBI" id="CHEBI:15589"/>
        <dbReference type="ChEBI" id="CHEBI:36655"/>
        <dbReference type="ChEBI" id="CHEBI:57287"/>
        <dbReference type="ChEBI" id="CHEBI:57288"/>
        <dbReference type="EC" id="2.3.3.9"/>
    </reaction>
</comment>
<keyword evidence="3 9" id="KW-0329">Glyoxylate bypass</keyword>
<dbReference type="NCBIfam" id="TIGR01344">
    <property type="entry name" value="malate_syn_A"/>
    <property type="match status" value="1"/>
</dbReference>
<evidence type="ECO:0000256" key="9">
    <source>
        <dbReference type="RuleBase" id="RU000555"/>
    </source>
</evidence>
<keyword evidence="4 9" id="KW-0816">Tricarboxylic acid cycle</keyword>
<dbReference type="UniPathway" id="UPA00703">
    <property type="reaction ID" value="UER00720"/>
</dbReference>
<dbReference type="GO" id="GO:0006099">
    <property type="term" value="P:tricarboxylic acid cycle"/>
    <property type="evidence" value="ECO:0007669"/>
    <property type="project" value="UniProtKB-KW"/>
</dbReference>
<reference evidence="14 15" key="1">
    <citation type="submission" date="2017-07" db="EMBL/GenBank/DDBJ databases">
        <title>Paenibacillus herberti R33 genome sequencing and assembly.</title>
        <authorList>
            <person name="Su W."/>
        </authorList>
    </citation>
    <scope>NUCLEOTIDE SEQUENCE [LARGE SCALE GENOMIC DNA]</scope>
    <source>
        <strain evidence="14 15">R33</strain>
    </source>
</reference>
<dbReference type="PIRSF" id="PIRSF001363">
    <property type="entry name" value="Malate_synth"/>
    <property type="match status" value="1"/>
</dbReference>
<dbReference type="GO" id="GO:0004474">
    <property type="term" value="F:malate synthase activity"/>
    <property type="evidence" value="ECO:0007669"/>
    <property type="project" value="UniProtKB-EC"/>
</dbReference>
<sequence>MNEQQLAGLTLNAPKLEPEAEQWLHPEALAFVRRLEEQFGERRQALLHERARRQVAFDSGEKPDFRQDTAPIRSGNWKVQPAPPSLQDRRVEITGPAGDRKMVINALNSGAQVFMCDLEDANSPTWNNTVGGQRNIRDAYAGTIRFTSPEGKLYELADRPAVLKVRPRGWHMEEKHVLLDGQPISASLFDFGLFAWHNAREQALKGEGAFLYLPKLESMEEAVLWANVFLHTEEEFHLERGTFRATVLIETLPAAFEMEEILYALKDHIDGLNCGRWDYIFSYIKKLRRHPDIILPDRGLVTMDTPFMSAYATLAVRTCHKRGAHCIGGMAAQIPIKNNPAANAEALDKVRRDKLREVRLGHDGTWVAHPALVPVAREVFDTLMPGPHQLGAIPDGPDCTAEQLLELPEGVITEQGVRTNLSVGIQYVAAWLGGTGAVPIQGLMEDVATAEISRAQLWQWLHHPRGILADGRRFTGELLDLWLDEELERQLAESTDNGMKIELLRQVAELFREMTVAEELPEFLTTVAYPFLRDMNY</sequence>
<protein>
    <recommendedName>
        <fullName evidence="7 9">Malate synthase</fullName>
        <ecNumber evidence="2 9">2.3.3.9</ecNumber>
    </recommendedName>
</protein>
<dbReference type="Gene3D" id="1.20.1220.12">
    <property type="entry name" value="Malate synthase, domain III"/>
    <property type="match status" value="1"/>
</dbReference>
<dbReference type="PANTHER" id="PTHR42902:SF1">
    <property type="entry name" value="MALATE SYNTHASE 1-RELATED"/>
    <property type="match status" value="1"/>
</dbReference>
<evidence type="ECO:0000256" key="1">
    <source>
        <dbReference type="ARBA" id="ARBA00006394"/>
    </source>
</evidence>